<dbReference type="InterPro" id="IPR036465">
    <property type="entry name" value="vWFA_dom_sf"/>
</dbReference>
<dbReference type="Gene3D" id="3.40.50.410">
    <property type="entry name" value="von Willebrand factor, type A domain"/>
    <property type="match status" value="1"/>
</dbReference>
<dbReference type="SUPFAM" id="SSF52200">
    <property type="entry name" value="Toll/Interleukin receptor TIR domain"/>
    <property type="match status" value="1"/>
</dbReference>
<gene>
    <name evidence="2" type="ORF">KAK06_14785</name>
</gene>
<evidence type="ECO:0000313" key="3">
    <source>
        <dbReference type="Proteomes" id="UP000678374"/>
    </source>
</evidence>
<dbReference type="EMBL" id="JAGQDE010000013">
    <property type="protein sequence ID" value="MBQ0960218.1"/>
    <property type="molecule type" value="Genomic_DNA"/>
</dbReference>
<proteinExistence type="predicted"/>
<accession>A0A940YQN2</accession>
<dbReference type="InterPro" id="IPR035897">
    <property type="entry name" value="Toll_tir_struct_dom_sf"/>
</dbReference>
<evidence type="ECO:0000313" key="2">
    <source>
        <dbReference type="EMBL" id="MBQ0960218.1"/>
    </source>
</evidence>
<evidence type="ECO:0000259" key="1">
    <source>
        <dbReference type="PROSITE" id="PS50104"/>
    </source>
</evidence>
<dbReference type="PROSITE" id="PS50104">
    <property type="entry name" value="TIR"/>
    <property type="match status" value="1"/>
</dbReference>
<dbReference type="SMART" id="SM00255">
    <property type="entry name" value="TIR"/>
    <property type="match status" value="1"/>
</dbReference>
<dbReference type="Gene3D" id="3.40.50.10140">
    <property type="entry name" value="Toll/interleukin-1 receptor homology (TIR) domain"/>
    <property type="match status" value="1"/>
</dbReference>
<reference evidence="2" key="1">
    <citation type="submission" date="2021-04" db="EMBL/GenBank/DDBJ databases">
        <title>The genome sequence of Ideonella sp. 4Y11.</title>
        <authorList>
            <person name="Liu Y."/>
        </authorList>
    </citation>
    <scope>NUCLEOTIDE SEQUENCE</scope>
    <source>
        <strain evidence="2">4Y11</strain>
    </source>
</reference>
<dbReference type="Pfam" id="PF13676">
    <property type="entry name" value="TIR_2"/>
    <property type="match status" value="1"/>
</dbReference>
<dbReference type="AlphaFoldDB" id="A0A940YQN2"/>
<keyword evidence="3" id="KW-1185">Reference proteome</keyword>
<dbReference type="InterPro" id="IPR000157">
    <property type="entry name" value="TIR_dom"/>
</dbReference>
<name>A0A940YQN2_9BURK</name>
<dbReference type="GO" id="GO:0007165">
    <property type="term" value="P:signal transduction"/>
    <property type="evidence" value="ECO:0007669"/>
    <property type="project" value="InterPro"/>
</dbReference>
<comment type="caution">
    <text evidence="2">The sequence shown here is derived from an EMBL/GenBank/DDBJ whole genome shotgun (WGS) entry which is preliminary data.</text>
</comment>
<feature type="domain" description="TIR" evidence="1">
    <location>
        <begin position="183"/>
        <end position="325"/>
    </location>
</feature>
<protein>
    <submittedName>
        <fullName evidence="2">TIR domain-containing protein</fullName>
    </submittedName>
</protein>
<organism evidence="2 3">
    <name type="scientific">Ideonella aquatica</name>
    <dbReference type="NCBI Taxonomy" id="2824119"/>
    <lineage>
        <taxon>Bacteria</taxon>
        <taxon>Pseudomonadati</taxon>
        <taxon>Pseudomonadota</taxon>
        <taxon>Betaproteobacteria</taxon>
        <taxon>Burkholderiales</taxon>
        <taxon>Sphaerotilaceae</taxon>
        <taxon>Ideonella</taxon>
    </lineage>
</organism>
<dbReference type="RefSeq" id="WP_210802898.1">
    <property type="nucleotide sequence ID" value="NZ_JAGQDE010000013.1"/>
</dbReference>
<dbReference type="Proteomes" id="UP000678374">
    <property type="component" value="Unassembled WGS sequence"/>
</dbReference>
<dbReference type="SUPFAM" id="SSF53300">
    <property type="entry name" value="vWA-like"/>
    <property type="match status" value="1"/>
</dbReference>
<sequence>MNTSLVSIVEVADNWGRYEAHLTNLAVDMLGSTPMREALEMVRDRFDAELRSDAFHETSVLFLLSDGMPNRGTEAAVDALAASIKGRHHIVVSCYVTDEDITEPRRLYDRPDPHWPDGAKLMFDCASQVAAESAFTDYLLEFGWTIDRPARLFAQINRSDVLTEFMNAVITPVSTPTSPAADESFQVFISYAHEDEDFRVQLEKHLSALRRQGLVDIWNDRKITAGAEWKGAIDANLNSADLILLLISEDFLHSDYCYDIELKRALERHEANEAIVVPIILKPVDWHGTPFSKLAALPTDARPITKWRSRASAFAEVAAGIRNTLQSLKKRR</sequence>